<comment type="similarity">
    <text evidence="7">Belongs to the binding-protein-dependent transport system permease family.</text>
</comment>
<accession>A0A4S4FUN4</accession>
<keyword evidence="2 7" id="KW-0813">Transport</keyword>
<dbReference type="InterPro" id="IPR035906">
    <property type="entry name" value="MetI-like_sf"/>
</dbReference>
<feature type="transmembrane region" description="Helical" evidence="7">
    <location>
        <begin position="83"/>
        <end position="103"/>
    </location>
</feature>
<evidence type="ECO:0000259" key="8">
    <source>
        <dbReference type="PROSITE" id="PS50928"/>
    </source>
</evidence>
<dbReference type="OrthoDB" id="3210259at2"/>
<dbReference type="PANTHER" id="PTHR43227:SF8">
    <property type="entry name" value="DIACETYLCHITOBIOSE UPTAKE SYSTEM PERMEASE PROTEIN DASB"/>
    <property type="match status" value="1"/>
</dbReference>
<dbReference type="InterPro" id="IPR000515">
    <property type="entry name" value="MetI-like"/>
</dbReference>
<feature type="transmembrane region" description="Helical" evidence="7">
    <location>
        <begin position="21"/>
        <end position="47"/>
    </location>
</feature>
<dbReference type="AlphaFoldDB" id="A0A4S4FUN4"/>
<feature type="transmembrane region" description="Helical" evidence="7">
    <location>
        <begin position="115"/>
        <end position="138"/>
    </location>
</feature>
<evidence type="ECO:0000313" key="9">
    <source>
        <dbReference type="EMBL" id="THG33998.1"/>
    </source>
</evidence>
<proteinExistence type="inferred from homology"/>
<dbReference type="PROSITE" id="PS50928">
    <property type="entry name" value="ABC_TM1"/>
    <property type="match status" value="1"/>
</dbReference>
<dbReference type="Proteomes" id="UP000307380">
    <property type="component" value="Unassembled WGS sequence"/>
</dbReference>
<feature type="domain" description="ABC transmembrane type-1" evidence="8">
    <location>
        <begin position="80"/>
        <end position="294"/>
    </location>
</feature>
<keyword evidence="3" id="KW-1003">Cell membrane</keyword>
<dbReference type="SUPFAM" id="SSF161098">
    <property type="entry name" value="MetI-like"/>
    <property type="match status" value="1"/>
</dbReference>
<organism evidence="9 10">
    <name type="scientific">Orlajensenia flava</name>
    <dbReference type="NCBI Taxonomy" id="2565934"/>
    <lineage>
        <taxon>Bacteria</taxon>
        <taxon>Bacillati</taxon>
        <taxon>Actinomycetota</taxon>
        <taxon>Actinomycetes</taxon>
        <taxon>Micrococcales</taxon>
        <taxon>Microbacteriaceae</taxon>
        <taxon>Orlajensenia</taxon>
    </lineage>
</organism>
<dbReference type="Pfam" id="PF00528">
    <property type="entry name" value="BPD_transp_1"/>
    <property type="match status" value="1"/>
</dbReference>
<keyword evidence="5 7" id="KW-1133">Transmembrane helix</keyword>
<dbReference type="RefSeq" id="WP_136424636.1">
    <property type="nucleotide sequence ID" value="NZ_SSSN01000007.1"/>
</dbReference>
<dbReference type="GO" id="GO:0055085">
    <property type="term" value="P:transmembrane transport"/>
    <property type="evidence" value="ECO:0007669"/>
    <property type="project" value="InterPro"/>
</dbReference>
<protein>
    <submittedName>
        <fullName evidence="9">Sugar ABC transporter permease</fullName>
    </submittedName>
</protein>
<evidence type="ECO:0000256" key="2">
    <source>
        <dbReference type="ARBA" id="ARBA00022448"/>
    </source>
</evidence>
<evidence type="ECO:0000313" key="10">
    <source>
        <dbReference type="Proteomes" id="UP000307380"/>
    </source>
</evidence>
<comment type="subcellular location">
    <subcellularLocation>
        <location evidence="1 7">Cell membrane</location>
        <topology evidence="1 7">Multi-pass membrane protein</topology>
    </subcellularLocation>
</comment>
<evidence type="ECO:0000256" key="1">
    <source>
        <dbReference type="ARBA" id="ARBA00004651"/>
    </source>
</evidence>
<keyword evidence="6 7" id="KW-0472">Membrane</keyword>
<feature type="transmembrane region" description="Helical" evidence="7">
    <location>
        <begin position="219"/>
        <end position="239"/>
    </location>
</feature>
<dbReference type="EMBL" id="SSSN01000007">
    <property type="protein sequence ID" value="THG33998.1"/>
    <property type="molecule type" value="Genomic_DNA"/>
</dbReference>
<feature type="transmembrane region" description="Helical" evidence="7">
    <location>
        <begin position="276"/>
        <end position="297"/>
    </location>
</feature>
<dbReference type="PANTHER" id="PTHR43227">
    <property type="entry name" value="BLL4140 PROTEIN"/>
    <property type="match status" value="1"/>
</dbReference>
<keyword evidence="4 7" id="KW-0812">Transmembrane</keyword>
<evidence type="ECO:0000256" key="3">
    <source>
        <dbReference type="ARBA" id="ARBA00022475"/>
    </source>
</evidence>
<sequence length="303" mass="33050">MTTTLTPSRRTGRGRRGVRGQVGWVFVGPFVAIFLLVLIAPLVYAIWLSFFQDRLIGGVSFVGIANFVDAFTDGQLWSAIGRVMRIMAVQVPVMLLLALFCALAIDSARLAWAPFFRLMVFLPYAVPGVVAALMWGYIYGPRFGLVGDVSSFLGIPLPDPLGPDFVLLAIGNISTWLFTGYNMLVYISALKTIPTDLYEAAELDGAGPFRVIRSIKLPALRPAITITVMFSVIGSFQLFNEPNILRPLSPNVITSDFTPNMYAYTLSFAGGQYNSAATVAIVVGVLTMIAAYAVQFIGARRER</sequence>
<dbReference type="CDD" id="cd06261">
    <property type="entry name" value="TM_PBP2"/>
    <property type="match status" value="1"/>
</dbReference>
<gene>
    <name evidence="9" type="ORF">E6C70_11280</name>
</gene>
<name>A0A4S4FUN4_9MICO</name>
<reference evidence="9 10" key="1">
    <citation type="submission" date="2019-04" db="EMBL/GenBank/DDBJ databases">
        <authorList>
            <person name="Jiang L."/>
        </authorList>
    </citation>
    <scope>NUCLEOTIDE SEQUENCE [LARGE SCALE GENOMIC DNA]</scope>
    <source>
        <strain evidence="9 10">YIM 131861</strain>
    </source>
</reference>
<evidence type="ECO:0000256" key="7">
    <source>
        <dbReference type="RuleBase" id="RU363032"/>
    </source>
</evidence>
<keyword evidence="10" id="KW-1185">Reference proteome</keyword>
<feature type="transmembrane region" description="Helical" evidence="7">
    <location>
        <begin position="165"/>
        <end position="187"/>
    </location>
</feature>
<dbReference type="Gene3D" id="1.10.3720.10">
    <property type="entry name" value="MetI-like"/>
    <property type="match status" value="1"/>
</dbReference>
<dbReference type="GO" id="GO:0005886">
    <property type="term" value="C:plasma membrane"/>
    <property type="evidence" value="ECO:0007669"/>
    <property type="project" value="UniProtKB-SubCell"/>
</dbReference>
<evidence type="ECO:0000256" key="4">
    <source>
        <dbReference type="ARBA" id="ARBA00022692"/>
    </source>
</evidence>
<dbReference type="InterPro" id="IPR050809">
    <property type="entry name" value="UgpAE/MalFG_permease"/>
</dbReference>
<evidence type="ECO:0000256" key="5">
    <source>
        <dbReference type="ARBA" id="ARBA00022989"/>
    </source>
</evidence>
<comment type="caution">
    <text evidence="9">The sequence shown here is derived from an EMBL/GenBank/DDBJ whole genome shotgun (WGS) entry which is preliminary data.</text>
</comment>
<evidence type="ECO:0000256" key="6">
    <source>
        <dbReference type="ARBA" id="ARBA00023136"/>
    </source>
</evidence>